<keyword evidence="3" id="KW-1185">Reference proteome</keyword>
<sequence>MPFVGSVSLSGHDLCPLQWGWRPRMTYGPCPDTGALPIVVSDTQHSEYEPTTADSLPADAGKRPRACSTTKPKTRCEWGDPGAAGAHRTRSTTAQA</sequence>
<gene>
    <name evidence="2" type="ordered locus">AZOLI_1404</name>
</gene>
<proteinExistence type="predicted"/>
<accession>G7Z516</accession>
<evidence type="ECO:0000256" key="1">
    <source>
        <dbReference type="SAM" id="MobiDB-lite"/>
    </source>
</evidence>
<name>G7Z516_AZOL4</name>
<dbReference type="EMBL" id="FQ311868">
    <property type="protein sequence ID" value="CBS86710.1"/>
    <property type="molecule type" value="Genomic_DNA"/>
</dbReference>
<evidence type="ECO:0000313" key="2">
    <source>
        <dbReference type="EMBL" id="CBS86710.1"/>
    </source>
</evidence>
<dbReference type="HOGENOM" id="CLU_2353823_0_0_5"/>
<evidence type="ECO:0000313" key="3">
    <source>
        <dbReference type="Proteomes" id="UP000005667"/>
    </source>
</evidence>
<protein>
    <submittedName>
        <fullName evidence="2">Uncharacterized protein</fullName>
    </submittedName>
</protein>
<dbReference type="AlphaFoldDB" id="G7Z516"/>
<feature type="region of interest" description="Disordered" evidence="1">
    <location>
        <begin position="43"/>
        <end position="96"/>
    </location>
</feature>
<organism evidence="2 3">
    <name type="scientific">Azospirillum lipoferum (strain 4B)</name>
    <dbReference type="NCBI Taxonomy" id="862719"/>
    <lineage>
        <taxon>Bacteria</taxon>
        <taxon>Pseudomonadati</taxon>
        <taxon>Pseudomonadota</taxon>
        <taxon>Alphaproteobacteria</taxon>
        <taxon>Rhodospirillales</taxon>
        <taxon>Azospirillaceae</taxon>
        <taxon>Azospirillum</taxon>
    </lineage>
</organism>
<dbReference type="Proteomes" id="UP000005667">
    <property type="component" value="Chromosome"/>
</dbReference>
<reference evidence="3" key="1">
    <citation type="journal article" date="2011" name="PLoS Genet.">
        <title>Azospirillum genomes reveal transition of bacteria from aquatic to terrestrial environments.</title>
        <authorList>
            <person name="Wisniewski-Dye F."/>
            <person name="Borziak K."/>
            <person name="Khalsa-Moyers G."/>
            <person name="Alexandre G."/>
            <person name="Sukharnikov L.O."/>
            <person name="Wuichet K."/>
            <person name="Hurst G.B."/>
            <person name="McDonald W.H."/>
            <person name="Robertson J.S."/>
            <person name="Barbe V."/>
            <person name="Calteau A."/>
            <person name="Rouy Z."/>
            <person name="Mangenot S."/>
            <person name="Prigent-Combaret C."/>
            <person name="Normand P."/>
            <person name="Boyer M."/>
            <person name="Siguier P."/>
            <person name="Dessaux Y."/>
            <person name="Elmerich C."/>
            <person name="Condemine G."/>
            <person name="Krishnen G."/>
            <person name="Kennedy I."/>
            <person name="Paterson A.H."/>
            <person name="Gonzalez V."/>
            <person name="Mavingui P."/>
            <person name="Zhulin I.B."/>
        </authorList>
    </citation>
    <scope>NUCLEOTIDE SEQUENCE [LARGE SCALE GENOMIC DNA]</scope>
    <source>
        <strain evidence="3">4B</strain>
    </source>
</reference>
<dbReference type="KEGG" id="ali:AZOLI_1404"/>